<dbReference type="EMBL" id="AABL01000881">
    <property type="protein sequence ID" value="EAA22648.1"/>
    <property type="molecule type" value="Genomic_DNA"/>
</dbReference>
<name>Q7RJY9_PLAYO</name>
<accession>Q7RJY9</accession>
<comment type="caution">
    <text evidence="1">The sequence shown here is derived from an EMBL/GenBank/DDBJ whole genome shotgun (WGS) entry which is preliminary data.</text>
</comment>
<keyword evidence="2" id="KW-1185">Reference proteome</keyword>
<dbReference type="AlphaFoldDB" id="Q7RJY9"/>
<dbReference type="Proteomes" id="UP000008553">
    <property type="component" value="Unassembled WGS sequence"/>
</dbReference>
<gene>
    <name evidence="1" type="ORF">PY03116</name>
</gene>
<sequence length="24" mass="3123">MKRKTFFVQNIYQECYINFNKIFF</sequence>
<evidence type="ECO:0000313" key="2">
    <source>
        <dbReference type="Proteomes" id="UP000008553"/>
    </source>
</evidence>
<reference evidence="1 2" key="1">
    <citation type="journal article" date="2002" name="Nature">
        <title>Genome sequence and comparative analysis of the model rodent malaria parasite Plasmodium yoelii yoelii.</title>
        <authorList>
            <person name="Carlton J.M."/>
            <person name="Angiuoli S.V."/>
            <person name="Suh B.B."/>
            <person name="Kooij T.W."/>
            <person name="Pertea M."/>
            <person name="Silva J.C."/>
            <person name="Ermolaeva M.D."/>
            <person name="Allen J.E."/>
            <person name="Selengut J.D."/>
            <person name="Koo H.L."/>
            <person name="Peterson J.D."/>
            <person name="Pop M."/>
            <person name="Kosack D.S."/>
            <person name="Shumway M.F."/>
            <person name="Bidwell S.L."/>
            <person name="Shallom S.J."/>
            <person name="van Aken S.E."/>
            <person name="Riedmuller S.B."/>
            <person name="Feldblyum T.V."/>
            <person name="Cho J.K."/>
            <person name="Quackenbush J."/>
            <person name="Sedegah M."/>
            <person name="Shoaibi A."/>
            <person name="Cummings L.M."/>
            <person name="Florens L."/>
            <person name="Yates J.R."/>
            <person name="Raine J.D."/>
            <person name="Sinden R.E."/>
            <person name="Harris M.A."/>
            <person name="Cunningham D.A."/>
            <person name="Preiser P.R."/>
            <person name="Bergman L.W."/>
            <person name="Vaidya A.B."/>
            <person name="van Lin L.H."/>
            <person name="Janse C.J."/>
            <person name="Waters A.P."/>
            <person name="Smith H.O."/>
            <person name="White O.R."/>
            <person name="Salzberg S.L."/>
            <person name="Venter J.C."/>
            <person name="Fraser C.M."/>
            <person name="Hoffman S.L."/>
            <person name="Gardner M.J."/>
            <person name="Carucci D.J."/>
        </authorList>
    </citation>
    <scope>NUCLEOTIDE SEQUENCE [LARGE SCALE GENOMIC DNA]</scope>
    <source>
        <strain evidence="1 2">17XNL</strain>
    </source>
</reference>
<dbReference type="PaxDb" id="73239-Q7RJY9"/>
<evidence type="ECO:0000313" key="1">
    <source>
        <dbReference type="EMBL" id="EAA22648.1"/>
    </source>
</evidence>
<protein>
    <submittedName>
        <fullName evidence="1">Uncharacterized protein</fullName>
    </submittedName>
</protein>
<dbReference type="InParanoid" id="Q7RJY9"/>
<organism evidence="1 2">
    <name type="scientific">Plasmodium yoelii yoelii</name>
    <dbReference type="NCBI Taxonomy" id="73239"/>
    <lineage>
        <taxon>Eukaryota</taxon>
        <taxon>Sar</taxon>
        <taxon>Alveolata</taxon>
        <taxon>Apicomplexa</taxon>
        <taxon>Aconoidasida</taxon>
        <taxon>Haemosporida</taxon>
        <taxon>Plasmodiidae</taxon>
        <taxon>Plasmodium</taxon>
        <taxon>Plasmodium (Vinckeia)</taxon>
    </lineage>
</organism>
<proteinExistence type="predicted"/>